<organism evidence="1 2">
    <name type="scientific">Desulfosporosinus nitroreducens</name>
    <dbReference type="NCBI Taxonomy" id="2018668"/>
    <lineage>
        <taxon>Bacteria</taxon>
        <taxon>Bacillati</taxon>
        <taxon>Bacillota</taxon>
        <taxon>Clostridia</taxon>
        <taxon>Eubacteriales</taxon>
        <taxon>Desulfitobacteriaceae</taxon>
        <taxon>Desulfosporosinus</taxon>
    </lineage>
</organism>
<name>A0ABT8QY07_9FIRM</name>
<comment type="caution">
    <text evidence="1">The sequence shown here is derived from an EMBL/GenBank/DDBJ whole genome shotgun (WGS) entry which is preliminary data.</text>
</comment>
<accession>A0ABT8QY07</accession>
<proteinExistence type="predicted"/>
<evidence type="ECO:0000313" key="1">
    <source>
        <dbReference type="EMBL" id="MDO0824776.1"/>
    </source>
</evidence>
<sequence length="46" mass="5094">MAEILFIASLQELASLIKEVSCLEEALEIDIKVARMEEGVKTCLRG</sequence>
<dbReference type="EMBL" id="JAMJEV010000017">
    <property type="protein sequence ID" value="MDO0824776.1"/>
    <property type="molecule type" value="Genomic_DNA"/>
</dbReference>
<reference evidence="1" key="1">
    <citation type="submission" date="2022-05" db="EMBL/GenBank/DDBJ databases">
        <title>Expanded diversity of anoxic marine methylotrophy in a Black Sea sulfate reducing microorganism.</title>
        <authorList>
            <person name="Fischer P.Q."/>
            <person name="Stams A.J.M."/>
            <person name="Villanueva L."/>
            <person name="Sousa D.Z."/>
        </authorList>
    </citation>
    <scope>NUCLEOTIDE SEQUENCE</scope>
    <source>
        <strain evidence="1">P130</strain>
    </source>
</reference>
<dbReference type="RefSeq" id="WP_252468759.1">
    <property type="nucleotide sequence ID" value="NZ_JAMHFY010000007.1"/>
</dbReference>
<evidence type="ECO:0000313" key="2">
    <source>
        <dbReference type="Proteomes" id="UP001176021"/>
    </source>
</evidence>
<dbReference type="Proteomes" id="UP001176021">
    <property type="component" value="Unassembled WGS sequence"/>
</dbReference>
<keyword evidence="2" id="KW-1185">Reference proteome</keyword>
<gene>
    <name evidence="1" type="ORF">M8H41_18235</name>
</gene>
<protein>
    <submittedName>
        <fullName evidence="1">Uncharacterized protein</fullName>
    </submittedName>
</protein>